<dbReference type="InterPro" id="IPR017871">
    <property type="entry name" value="ABC_transporter-like_CS"/>
</dbReference>
<evidence type="ECO:0000256" key="2">
    <source>
        <dbReference type="ARBA" id="ARBA00022741"/>
    </source>
</evidence>
<sequence>MNDPDIVCEGLVRIFAVADIEVQALQGLDLVVERGGLVALVGASGSGKSTLLSILSALDAPTAGKATVAGRDLTALTARQRVDYRREVVGFVWQQTARNLLPYLSAEENVHLARAIGGDRSRSARARELLELTGVADVAARRPAELSGGQQQRVAIAVALANDPRVLLADEPTGDLDEHATADVLATFETVNRELGTTALIVTHDPAVSEHVRRTVQIRDGRTATEVLRSTHTDDEGREHVVAQEFVVLDKVGRMQLPTDYMTQLDLRDRVRLELNPDHVGVWSGTAAVPRPDAAIAVPGSGVEGPESEAAVRASGDAAPPTRRSLRERKDDSDD</sequence>
<feature type="domain" description="ABC transporter" evidence="5">
    <location>
        <begin position="6"/>
        <end position="245"/>
    </location>
</feature>
<dbReference type="Proteomes" id="UP001213972">
    <property type="component" value="Chromosome"/>
</dbReference>
<name>A0AAJ5W044_9MICO</name>
<dbReference type="Gene3D" id="3.40.50.300">
    <property type="entry name" value="P-loop containing nucleotide triphosphate hydrolases"/>
    <property type="match status" value="1"/>
</dbReference>
<dbReference type="PROSITE" id="PS00211">
    <property type="entry name" value="ABC_TRANSPORTER_1"/>
    <property type="match status" value="1"/>
</dbReference>
<evidence type="ECO:0000259" key="5">
    <source>
        <dbReference type="PROSITE" id="PS50893"/>
    </source>
</evidence>
<gene>
    <name evidence="6" type="ORF">P0Y48_08225</name>
</gene>
<dbReference type="InterPro" id="IPR003593">
    <property type="entry name" value="AAA+_ATPase"/>
</dbReference>
<dbReference type="GO" id="GO:0005524">
    <property type="term" value="F:ATP binding"/>
    <property type="evidence" value="ECO:0007669"/>
    <property type="project" value="UniProtKB-KW"/>
</dbReference>
<dbReference type="Pfam" id="PF00005">
    <property type="entry name" value="ABC_tran"/>
    <property type="match status" value="1"/>
</dbReference>
<dbReference type="InterPro" id="IPR017911">
    <property type="entry name" value="MacB-like_ATP-bd"/>
</dbReference>
<dbReference type="AlphaFoldDB" id="A0AAJ5W044"/>
<keyword evidence="2" id="KW-0547">Nucleotide-binding</keyword>
<dbReference type="CDD" id="cd03255">
    <property type="entry name" value="ABC_MJ0796_LolCDE_FtsE"/>
    <property type="match status" value="1"/>
</dbReference>
<dbReference type="GO" id="GO:0016887">
    <property type="term" value="F:ATP hydrolysis activity"/>
    <property type="evidence" value="ECO:0007669"/>
    <property type="project" value="InterPro"/>
</dbReference>
<keyword evidence="1" id="KW-0813">Transport</keyword>
<evidence type="ECO:0000256" key="4">
    <source>
        <dbReference type="SAM" id="MobiDB-lite"/>
    </source>
</evidence>
<feature type="region of interest" description="Disordered" evidence="4">
    <location>
        <begin position="297"/>
        <end position="335"/>
    </location>
</feature>
<evidence type="ECO:0000313" key="6">
    <source>
        <dbReference type="EMBL" id="WEK12463.1"/>
    </source>
</evidence>
<proteinExistence type="predicted"/>
<evidence type="ECO:0000256" key="3">
    <source>
        <dbReference type="ARBA" id="ARBA00022840"/>
    </source>
</evidence>
<dbReference type="InterPro" id="IPR015854">
    <property type="entry name" value="ABC_transpr_LolD-like"/>
</dbReference>
<reference evidence="6" key="1">
    <citation type="submission" date="2023-03" db="EMBL/GenBank/DDBJ databases">
        <title>Andean soil-derived lignocellulolytic bacterial consortium as a source of novel taxa and putative plastic-active enzymes.</title>
        <authorList>
            <person name="Diaz-Garcia L."/>
            <person name="Chuvochina M."/>
            <person name="Feuerriegel G."/>
            <person name="Bunk B."/>
            <person name="Sproer C."/>
            <person name="Streit W.R."/>
            <person name="Rodriguez L.M."/>
            <person name="Overmann J."/>
            <person name="Jimenez D.J."/>
        </authorList>
    </citation>
    <scope>NUCLEOTIDE SEQUENCE</scope>
    <source>
        <strain evidence="6">MAG 4610</strain>
    </source>
</reference>
<dbReference type="SUPFAM" id="SSF52540">
    <property type="entry name" value="P-loop containing nucleoside triphosphate hydrolases"/>
    <property type="match status" value="1"/>
</dbReference>
<evidence type="ECO:0000256" key="1">
    <source>
        <dbReference type="ARBA" id="ARBA00022448"/>
    </source>
</evidence>
<accession>A0AAJ5W044</accession>
<dbReference type="GO" id="GO:0005886">
    <property type="term" value="C:plasma membrane"/>
    <property type="evidence" value="ECO:0007669"/>
    <property type="project" value="TreeGrafter"/>
</dbReference>
<evidence type="ECO:0000313" key="7">
    <source>
        <dbReference type="Proteomes" id="UP001213972"/>
    </source>
</evidence>
<dbReference type="SMART" id="SM00382">
    <property type="entry name" value="AAA"/>
    <property type="match status" value="1"/>
</dbReference>
<dbReference type="EMBL" id="CP119321">
    <property type="protein sequence ID" value="WEK12463.1"/>
    <property type="molecule type" value="Genomic_DNA"/>
</dbReference>
<keyword evidence="3 6" id="KW-0067">ATP-binding</keyword>
<dbReference type="PANTHER" id="PTHR24220:SF685">
    <property type="entry name" value="ABC TRANSPORTER RELATED"/>
    <property type="match status" value="1"/>
</dbReference>
<dbReference type="InterPro" id="IPR027417">
    <property type="entry name" value="P-loop_NTPase"/>
</dbReference>
<protein>
    <submittedName>
        <fullName evidence="6">ABC transporter ATP-binding protein</fullName>
    </submittedName>
</protein>
<organism evidence="6 7">
    <name type="scientific">Candidatus Microbacterium phytovorans</name>
    <dbReference type="NCBI Taxonomy" id="3121374"/>
    <lineage>
        <taxon>Bacteria</taxon>
        <taxon>Bacillati</taxon>
        <taxon>Actinomycetota</taxon>
        <taxon>Actinomycetes</taxon>
        <taxon>Micrococcales</taxon>
        <taxon>Microbacteriaceae</taxon>
        <taxon>Microbacterium</taxon>
    </lineage>
</organism>
<dbReference type="PANTHER" id="PTHR24220">
    <property type="entry name" value="IMPORT ATP-BINDING PROTEIN"/>
    <property type="match status" value="1"/>
</dbReference>
<dbReference type="PROSITE" id="PS50893">
    <property type="entry name" value="ABC_TRANSPORTER_2"/>
    <property type="match status" value="1"/>
</dbReference>
<dbReference type="InterPro" id="IPR003439">
    <property type="entry name" value="ABC_transporter-like_ATP-bd"/>
</dbReference>
<dbReference type="GO" id="GO:0022857">
    <property type="term" value="F:transmembrane transporter activity"/>
    <property type="evidence" value="ECO:0007669"/>
    <property type="project" value="TreeGrafter"/>
</dbReference>